<dbReference type="PROSITE" id="PS00893">
    <property type="entry name" value="NUDIX_BOX"/>
    <property type="match status" value="1"/>
</dbReference>
<reference evidence="5 6" key="1">
    <citation type="journal article" date="2014" name="Arch. Microbiol.">
        <title>Bacillus mesophilum sp. nov., strain IITR-54T, a novel 4-chlorobiphenyl dechlorinating bacterium.</title>
        <authorList>
            <person name="Manickam N."/>
            <person name="Singh N.K."/>
            <person name="Bajaj A."/>
            <person name="Kumar R.M."/>
            <person name="Kaur G."/>
            <person name="Kaur N."/>
            <person name="Bala M."/>
            <person name="Kumar A."/>
            <person name="Mayilraj S."/>
        </authorList>
    </citation>
    <scope>NUCLEOTIDE SEQUENCE [LARGE SCALE GENOMIC DNA]</scope>
    <source>
        <strain evidence="5 6">IITR-54</strain>
    </source>
</reference>
<evidence type="ECO:0000313" key="5">
    <source>
        <dbReference type="EMBL" id="KAB2329294.1"/>
    </source>
</evidence>
<comment type="similarity">
    <text evidence="3">Belongs to the Nudix hydrolase family.</text>
</comment>
<dbReference type="InterPro" id="IPR015797">
    <property type="entry name" value="NUDIX_hydrolase-like_dom_sf"/>
</dbReference>
<dbReference type="GO" id="GO:0016787">
    <property type="term" value="F:hydrolase activity"/>
    <property type="evidence" value="ECO:0007669"/>
    <property type="project" value="UniProtKB-KW"/>
</dbReference>
<dbReference type="AlphaFoldDB" id="A0A7V7UTC5"/>
<dbReference type="InterPro" id="IPR020476">
    <property type="entry name" value="Nudix_hydrolase"/>
</dbReference>
<dbReference type="EMBL" id="WBOT01000013">
    <property type="protein sequence ID" value="KAB2329294.1"/>
    <property type="molecule type" value="Genomic_DNA"/>
</dbReference>
<evidence type="ECO:0000256" key="1">
    <source>
        <dbReference type="ARBA" id="ARBA00001946"/>
    </source>
</evidence>
<comment type="cofactor">
    <cofactor evidence="1">
        <name>Mg(2+)</name>
        <dbReference type="ChEBI" id="CHEBI:18420"/>
    </cofactor>
</comment>
<protein>
    <submittedName>
        <fullName evidence="5">NUDIX domain-containing protein</fullName>
    </submittedName>
</protein>
<dbReference type="Proteomes" id="UP000441354">
    <property type="component" value="Unassembled WGS sequence"/>
</dbReference>
<dbReference type="PROSITE" id="PS51462">
    <property type="entry name" value="NUDIX"/>
    <property type="match status" value="1"/>
</dbReference>
<evidence type="ECO:0000259" key="4">
    <source>
        <dbReference type="PROSITE" id="PS51462"/>
    </source>
</evidence>
<organism evidence="5 6">
    <name type="scientific">Bacillus mesophilum</name>
    <dbReference type="NCBI Taxonomy" id="1071718"/>
    <lineage>
        <taxon>Bacteria</taxon>
        <taxon>Bacillati</taxon>
        <taxon>Bacillota</taxon>
        <taxon>Bacilli</taxon>
        <taxon>Bacillales</taxon>
        <taxon>Bacillaceae</taxon>
        <taxon>Bacillus</taxon>
    </lineage>
</organism>
<dbReference type="Pfam" id="PF00293">
    <property type="entry name" value="NUDIX"/>
    <property type="match status" value="1"/>
</dbReference>
<evidence type="ECO:0000256" key="3">
    <source>
        <dbReference type="RuleBase" id="RU003476"/>
    </source>
</evidence>
<dbReference type="PRINTS" id="PR00502">
    <property type="entry name" value="NUDIXFAMILY"/>
</dbReference>
<name>A0A7V7UTC5_9BACI</name>
<evidence type="ECO:0000256" key="2">
    <source>
        <dbReference type="ARBA" id="ARBA00022801"/>
    </source>
</evidence>
<keyword evidence="6" id="KW-1185">Reference proteome</keyword>
<keyword evidence="2 3" id="KW-0378">Hydrolase</keyword>
<dbReference type="Gene3D" id="3.90.79.10">
    <property type="entry name" value="Nucleoside Triphosphate Pyrophosphohydrolase"/>
    <property type="match status" value="1"/>
</dbReference>
<comment type="caution">
    <text evidence="5">The sequence shown here is derived from an EMBL/GenBank/DDBJ whole genome shotgun (WGS) entry which is preliminary data.</text>
</comment>
<dbReference type="PANTHER" id="PTHR43046:SF16">
    <property type="entry name" value="ADP-RIBOSE PYROPHOSPHATASE YJHB-RELATED"/>
    <property type="match status" value="1"/>
</dbReference>
<dbReference type="PANTHER" id="PTHR43046">
    <property type="entry name" value="GDP-MANNOSE MANNOSYL HYDROLASE"/>
    <property type="match status" value="1"/>
</dbReference>
<dbReference type="SUPFAM" id="SSF55811">
    <property type="entry name" value="Nudix"/>
    <property type="match status" value="1"/>
</dbReference>
<accession>A0A7V7UTC5</accession>
<evidence type="ECO:0000313" key="6">
    <source>
        <dbReference type="Proteomes" id="UP000441354"/>
    </source>
</evidence>
<gene>
    <name evidence="5" type="ORF">F7732_21550</name>
</gene>
<dbReference type="InterPro" id="IPR020084">
    <property type="entry name" value="NUDIX_hydrolase_CS"/>
</dbReference>
<feature type="domain" description="Nudix hydrolase" evidence="4">
    <location>
        <begin position="17"/>
        <end position="148"/>
    </location>
</feature>
<proteinExistence type="inferred from homology"/>
<sequence>MTRVDYYYDGHAPIPNSIVPAVSAVILSEDGSEILLQERVDNGKWSLPGGQVDPGESVEEAVKREVNEETGIDIEVLKMIGVYSDPNHVISYSDGEVRQQFSICFLCKALTSELTVSHESKRVSYVLLDQLHMLNMHITQKIRIEDALKNQAEAFIR</sequence>
<dbReference type="InterPro" id="IPR000086">
    <property type="entry name" value="NUDIX_hydrolase_dom"/>
</dbReference>
<dbReference type="RefSeq" id="WP_151576084.1">
    <property type="nucleotide sequence ID" value="NZ_WBOT01000013.1"/>
</dbReference>
<dbReference type="OrthoDB" id="9787476at2"/>